<feature type="non-terminal residue" evidence="1">
    <location>
        <position position="1"/>
    </location>
</feature>
<dbReference type="AlphaFoldDB" id="A0A382J4I8"/>
<dbReference type="InterPro" id="IPR013431">
    <property type="entry name" value="Delta_60_rpt"/>
</dbReference>
<dbReference type="EMBL" id="UINC01071513">
    <property type="protein sequence ID" value="SVC06465.1"/>
    <property type="molecule type" value="Genomic_DNA"/>
</dbReference>
<sequence length="351" mass="37821">GRIVIGGSFSSIGDTSSNSLAVLQANGQVDPNFHIGKGVLGEVYDADVVTQGQVARIVIGGSFSEVKGYKMNNLAVFNSDGSLDESFDIGEGADGPVYSVLIDDSYNVVASNSFHLKEQDALMKNINDSNESQVEVDDDMVPTDYLEQYYAFGGYIPVYLQTYMRTQFPPLYRILIAGDFRSYNGTRRMGLSRLNPDGSVDTTFLDTAYNQFAGVIARTSRQPTGLINSIIMGSDLRDPSVYIGGNFNQVGGGSSRETSLPVSNIAKLGSAETSGPGELEFEEEEYRVDEDKLNGQIAIRRKNGRKGFVSAIIQTENLRPGAGAATGSDIASGGEADFVALQEPVLFEHYS</sequence>
<accession>A0A382J4I8</accession>
<feature type="non-terminal residue" evidence="1">
    <location>
        <position position="351"/>
    </location>
</feature>
<evidence type="ECO:0000313" key="1">
    <source>
        <dbReference type="EMBL" id="SVC06465.1"/>
    </source>
</evidence>
<protein>
    <submittedName>
        <fullName evidence="1">Uncharacterized protein</fullName>
    </submittedName>
</protein>
<gene>
    <name evidence="1" type="ORF">METZ01_LOCUS259319</name>
</gene>
<organism evidence="1">
    <name type="scientific">marine metagenome</name>
    <dbReference type="NCBI Taxonomy" id="408172"/>
    <lineage>
        <taxon>unclassified sequences</taxon>
        <taxon>metagenomes</taxon>
        <taxon>ecological metagenomes</taxon>
    </lineage>
</organism>
<dbReference type="Pfam" id="PF17164">
    <property type="entry name" value="DUF5122"/>
    <property type="match status" value="3"/>
</dbReference>
<name>A0A382J4I8_9ZZZZ</name>
<reference evidence="1" key="1">
    <citation type="submission" date="2018-05" db="EMBL/GenBank/DDBJ databases">
        <authorList>
            <person name="Lanie J.A."/>
            <person name="Ng W.-L."/>
            <person name="Kazmierczak K.M."/>
            <person name="Andrzejewski T.M."/>
            <person name="Davidsen T.M."/>
            <person name="Wayne K.J."/>
            <person name="Tettelin H."/>
            <person name="Glass J.I."/>
            <person name="Rusch D."/>
            <person name="Podicherti R."/>
            <person name="Tsui H.-C.T."/>
            <person name="Winkler M.E."/>
        </authorList>
    </citation>
    <scope>NUCLEOTIDE SEQUENCE</scope>
</reference>
<dbReference type="Gene3D" id="2.80.10.50">
    <property type="match status" value="1"/>
</dbReference>
<proteinExistence type="predicted"/>